<gene>
    <name evidence="2" type="ORF">C3Z13_06920</name>
</gene>
<evidence type="ECO:0008006" key="4">
    <source>
        <dbReference type="Google" id="ProtNLM"/>
    </source>
</evidence>
<dbReference type="RefSeq" id="WP_103855445.1">
    <property type="nucleotide sequence ID" value="NZ_CBCSDH010000011.1"/>
</dbReference>
<accession>A0ABX4ZTG9</accession>
<comment type="caution">
    <text evidence="2">The sequence shown here is derived from an EMBL/GenBank/DDBJ whole genome shotgun (WGS) entry which is preliminary data.</text>
</comment>
<dbReference type="Proteomes" id="UP000237229">
    <property type="component" value="Unassembled WGS sequence"/>
</dbReference>
<name>A0ABX4ZTG9_9PAST</name>
<proteinExistence type="predicted"/>
<reference evidence="2 3" key="1">
    <citation type="submission" date="2018-02" db="EMBL/GenBank/DDBJ databases">
        <title>Classification genera of Pasteurellaceae by whole genome sequence comparison.</title>
        <authorList>
            <person name="Christensen H."/>
        </authorList>
    </citation>
    <scope>NUCLEOTIDE SEQUENCE [LARGE SCALE GENOMIC DNA]</scope>
    <source>
        <strain evidence="2 3">20186H4H1</strain>
    </source>
</reference>
<sequence>MAFVTCKQFKDSQQEQDDKAVSAEDSLLDKSGGEGAGKVTVEKIKEAIAGDVAVSVKPNAGINGNGTEESPLALAPDETLKFNEEGKLGVDTEKVGGVIGNALAGNGLNFDERSKQLNVSTARIVNAAGKVIGYAVNQGA</sequence>
<feature type="region of interest" description="Disordered" evidence="1">
    <location>
        <begin position="1"/>
        <end position="35"/>
    </location>
</feature>
<keyword evidence="3" id="KW-1185">Reference proteome</keyword>
<evidence type="ECO:0000313" key="3">
    <source>
        <dbReference type="Proteomes" id="UP000237229"/>
    </source>
</evidence>
<protein>
    <recommendedName>
        <fullName evidence="4">Variable large protein</fullName>
    </recommendedName>
</protein>
<dbReference type="EMBL" id="PQVI01000086">
    <property type="protein sequence ID" value="POY42240.1"/>
    <property type="molecule type" value="Genomic_DNA"/>
</dbReference>
<organism evidence="2 3">
    <name type="scientific">Avibacterium endocarditidis</name>
    <dbReference type="NCBI Taxonomy" id="380674"/>
    <lineage>
        <taxon>Bacteria</taxon>
        <taxon>Pseudomonadati</taxon>
        <taxon>Pseudomonadota</taxon>
        <taxon>Gammaproteobacteria</taxon>
        <taxon>Pasteurellales</taxon>
        <taxon>Pasteurellaceae</taxon>
        <taxon>Avibacterium</taxon>
    </lineage>
</organism>
<evidence type="ECO:0000256" key="1">
    <source>
        <dbReference type="SAM" id="MobiDB-lite"/>
    </source>
</evidence>
<feature type="compositionally biased region" description="Basic and acidic residues" evidence="1">
    <location>
        <begin position="8"/>
        <end position="32"/>
    </location>
</feature>
<evidence type="ECO:0000313" key="2">
    <source>
        <dbReference type="EMBL" id="POY42240.1"/>
    </source>
</evidence>